<dbReference type="InterPro" id="IPR015890">
    <property type="entry name" value="Chorismate_C"/>
</dbReference>
<gene>
    <name evidence="2" type="ORF">GCM10007857_83750</name>
</gene>
<reference evidence="3" key="1">
    <citation type="journal article" date="2019" name="Int. J. Syst. Evol. Microbiol.">
        <title>The Global Catalogue of Microorganisms (GCM) 10K type strain sequencing project: providing services to taxonomists for standard genome sequencing and annotation.</title>
        <authorList>
            <consortium name="The Broad Institute Genomics Platform"/>
            <consortium name="The Broad Institute Genome Sequencing Center for Infectious Disease"/>
            <person name="Wu L."/>
            <person name="Ma J."/>
        </authorList>
    </citation>
    <scope>NUCLEOTIDE SEQUENCE [LARGE SCALE GENOMIC DNA]</scope>
    <source>
        <strain evidence="3">NBRC 102520</strain>
    </source>
</reference>
<keyword evidence="3" id="KW-1185">Reference proteome</keyword>
<comment type="caution">
    <text evidence="2">The sequence shown here is derived from an EMBL/GenBank/DDBJ whole genome shotgun (WGS) entry which is preliminary data.</text>
</comment>
<evidence type="ECO:0000313" key="2">
    <source>
        <dbReference type="EMBL" id="GLR91657.1"/>
    </source>
</evidence>
<dbReference type="Gene3D" id="3.60.120.10">
    <property type="entry name" value="Anthranilate synthase"/>
    <property type="match status" value="1"/>
</dbReference>
<dbReference type="SUPFAM" id="SSF56322">
    <property type="entry name" value="ADC synthase"/>
    <property type="match status" value="1"/>
</dbReference>
<dbReference type="PRINTS" id="PR00095">
    <property type="entry name" value="ANTSNTHASEI"/>
</dbReference>
<sequence>MGLLAGSETPRDLFPGEAGAWHSNFSRQRYTAAVNRVIELILAGDVFQANISQRFSAELPASFDPLDFYSQLRTFNPAPFAALLRYGELTIASSSPERFLKLDGRRVETRPIKGTIARSCESREDKRRAEMLAASEKDRAENTMIVDLLRNDLSRVCTADSVDVPSLCQLESYASVHHLVSVVEGELAPDRDAVSLLCASFPAAQLLGPQRYDRWKLSRRSRV</sequence>
<organism evidence="2 3">
    <name type="scientific">Bradyrhizobium iriomotense</name>
    <dbReference type="NCBI Taxonomy" id="441950"/>
    <lineage>
        <taxon>Bacteria</taxon>
        <taxon>Pseudomonadati</taxon>
        <taxon>Pseudomonadota</taxon>
        <taxon>Alphaproteobacteria</taxon>
        <taxon>Hyphomicrobiales</taxon>
        <taxon>Nitrobacteraceae</taxon>
        <taxon>Bradyrhizobium</taxon>
    </lineage>
</organism>
<dbReference type="InterPro" id="IPR005801">
    <property type="entry name" value="ADC_synthase"/>
</dbReference>
<dbReference type="InterPro" id="IPR019999">
    <property type="entry name" value="Anth_synth_I-like"/>
</dbReference>
<protein>
    <recommendedName>
        <fullName evidence="1">Chorismate-utilising enzyme C-terminal domain-containing protein</fullName>
    </recommendedName>
</protein>
<dbReference type="Proteomes" id="UP001156905">
    <property type="component" value="Unassembled WGS sequence"/>
</dbReference>
<feature type="domain" description="Chorismate-utilising enzyme C-terminal" evidence="1">
    <location>
        <begin position="27"/>
        <end position="207"/>
    </location>
</feature>
<proteinExistence type="predicted"/>
<accession>A0ABQ6BBC3</accession>
<name>A0ABQ6BBC3_9BRAD</name>
<dbReference type="PANTHER" id="PTHR11236">
    <property type="entry name" value="AMINOBENZOATE/ANTHRANILATE SYNTHASE"/>
    <property type="match status" value="1"/>
</dbReference>
<evidence type="ECO:0000259" key="1">
    <source>
        <dbReference type="Pfam" id="PF00425"/>
    </source>
</evidence>
<dbReference type="PANTHER" id="PTHR11236:SF50">
    <property type="entry name" value="AMINODEOXYCHORISMATE SYNTHASE COMPONENT 1"/>
    <property type="match status" value="1"/>
</dbReference>
<evidence type="ECO:0000313" key="3">
    <source>
        <dbReference type="Proteomes" id="UP001156905"/>
    </source>
</evidence>
<dbReference type="Pfam" id="PF00425">
    <property type="entry name" value="Chorismate_bind"/>
    <property type="match status" value="1"/>
</dbReference>
<dbReference type="EMBL" id="BSOW01000052">
    <property type="protein sequence ID" value="GLR91657.1"/>
    <property type="molecule type" value="Genomic_DNA"/>
</dbReference>